<gene>
    <name evidence="1" type="ORF">HYS17_06690</name>
</gene>
<accession>A0A7T5R0G9</accession>
<dbReference type="EMBL" id="CP066681">
    <property type="protein sequence ID" value="QQG35248.1"/>
    <property type="molecule type" value="Genomic_DNA"/>
</dbReference>
<dbReference type="Proteomes" id="UP000595362">
    <property type="component" value="Chromosome"/>
</dbReference>
<protein>
    <submittedName>
        <fullName evidence="1">Uncharacterized protein</fullName>
    </submittedName>
</protein>
<sequence length="187" mass="20288">MRKSAAIDILVLGMAAFIGGFGVNGMLAGTGMAEEIRARTNFFRVADAYNRKGIEMYVDRGSPGQVFYDMDEGMRLQMGIYPPNPQHPPKEIDLPLMALSDQGGEIRLLCRLDGIGTNNSPLVIMKDSKGQNRLIMGLALADEGEEAFLTAFDAAGKQIDVVGRFVNPAQAAAEKKGLKLKLPWQKG</sequence>
<proteinExistence type="predicted"/>
<name>A0A7T5R0G9_9BACT</name>
<dbReference type="AlphaFoldDB" id="A0A7T5R0G9"/>
<reference evidence="1 2" key="1">
    <citation type="submission" date="2020-07" db="EMBL/GenBank/DDBJ databases">
        <title>Huge and variable diversity of episymbiotic CPR bacteria and DPANN archaea in groundwater ecosystems.</title>
        <authorList>
            <person name="He C.Y."/>
            <person name="Keren R."/>
            <person name="Whittaker M."/>
            <person name="Farag I.F."/>
            <person name="Doudna J."/>
            <person name="Cate J.H.D."/>
            <person name="Banfield J.F."/>
        </authorList>
    </citation>
    <scope>NUCLEOTIDE SEQUENCE [LARGE SCALE GENOMIC DNA]</scope>
    <source>
        <strain evidence="1">NC_groundwater_70_Ag_B-0.1um_54_66</strain>
    </source>
</reference>
<evidence type="ECO:0000313" key="2">
    <source>
        <dbReference type="Proteomes" id="UP000595362"/>
    </source>
</evidence>
<evidence type="ECO:0000313" key="1">
    <source>
        <dbReference type="EMBL" id="QQG35248.1"/>
    </source>
</evidence>
<organism evidence="1 2">
    <name type="scientific">Micavibrio aeruginosavorus</name>
    <dbReference type="NCBI Taxonomy" id="349221"/>
    <lineage>
        <taxon>Bacteria</taxon>
        <taxon>Pseudomonadati</taxon>
        <taxon>Bdellovibrionota</taxon>
        <taxon>Bdellovibrionia</taxon>
        <taxon>Bdellovibrionales</taxon>
        <taxon>Pseudobdellovibrionaceae</taxon>
        <taxon>Micavibrio</taxon>
    </lineage>
</organism>